<dbReference type="SUPFAM" id="SSF51445">
    <property type="entry name" value="(Trans)glycosidases"/>
    <property type="match status" value="1"/>
</dbReference>
<keyword evidence="3" id="KW-0413">Isomerase</keyword>
<dbReference type="CDD" id="cd11336">
    <property type="entry name" value="AmyAc_MTSase"/>
    <property type="match status" value="1"/>
</dbReference>
<dbReference type="PANTHER" id="PTHR10357:SF216">
    <property type="entry name" value="MALTOOLIGOSYL TREHALOSE SYNTHASE-RELATED"/>
    <property type="match status" value="1"/>
</dbReference>
<dbReference type="InterPro" id="IPR006047">
    <property type="entry name" value="GH13_cat_dom"/>
</dbReference>
<gene>
    <name evidence="3" type="primary">treY_1</name>
    <name evidence="3" type="ORF">LMG28138_02134</name>
</gene>
<dbReference type="Pfam" id="PF00128">
    <property type="entry name" value="Alpha-amylase"/>
    <property type="match status" value="1"/>
</dbReference>
<dbReference type="InterPro" id="IPR017853">
    <property type="entry name" value="GH"/>
</dbReference>
<evidence type="ECO:0000256" key="1">
    <source>
        <dbReference type="SAM" id="MobiDB-lite"/>
    </source>
</evidence>
<evidence type="ECO:0000313" key="4">
    <source>
        <dbReference type="Proteomes" id="UP000494115"/>
    </source>
</evidence>
<feature type="region of interest" description="Disordered" evidence="1">
    <location>
        <begin position="652"/>
        <end position="690"/>
    </location>
</feature>
<dbReference type="Gene3D" id="3.20.20.80">
    <property type="entry name" value="Glycosidases"/>
    <property type="match status" value="3"/>
</dbReference>
<feature type="domain" description="Glycosyl hydrolase family 13 catalytic" evidence="2">
    <location>
        <begin position="12"/>
        <end position="864"/>
    </location>
</feature>
<dbReference type="EC" id="5.4.99.15" evidence="3"/>
<keyword evidence="4" id="KW-1185">Reference proteome</keyword>
<dbReference type="RefSeq" id="WP_175104725.1">
    <property type="nucleotide sequence ID" value="NZ_CADIKM010000007.1"/>
</dbReference>
<dbReference type="AlphaFoldDB" id="A0A6S7B2Q4"/>
<sequence length="992" mass="108991">MTALRSTARLQFHRGFTFEDAAALVDYFAALGVSHLYASPITTAQPGSTHGYDTVDYARVNPELGGEAALGRLVAKLRAHRMGLVVDIVPNHMGVGGAHNAWWLDILTWGRHSEFARYFDVDWHSPDPALRGKVLAPFLGGPYGEELQARKIVLGWDSERAQFLVEYGPHRFPICPTDYASMFRTADAPALAPLIESFHQLGSQPEDRPRAAAAHERLRAFATDAGRRSALDAVLEAHAAPEVLHRLLERQHFRLAWWRTASDEVNWRRFFDISALIGMRVERPEVFEASHALIFRLYAQGEIDGVRVDHVDGLAEPREYCQRLRLRLDQLRSLRPAGLREEPAPLVVEKILARDEPMRTDWGIDGTTGYDFMDQVGALLHDPSGAAPLEAWWRALPGASALSFEAQALRAKRQMLAENLAAEVDRSTRALHRIARDDIATRDNTFGSIKRVLTEYVVHFPVYRIYPENGTRSAEDNRFFDRAREGARAQLRHADEAMLERLDGWLGGSGNESGTSIGQANGAGTTPASAGGAPAYPTPAGSHRRAALIVFSQLTSPTAAKAVEDTVCYRYGRLLSRNEVGANPSEIALTPGAFHEVTAARARDFPRAWLTTATHDHKRGEDTRARLAVISEIPERWAATVAHWRSLNAVHKTPRAKSDARMTSGAQVSPLSRSSRQTNPATSDDGLDLRDPEASTEAMLYEALVGAWPLDLSPEDAQGVQSFGERVAAWLEKALREAKLRTDWFTPNAAYETACHDFLLAILAPSQRQGFLGELALFVGQIAAAGAINSLQQTLLRLASPGIADLYQGTELWDFSMVDPDNRRPVDFALRRAALEAGSPAGLLADWRDGRVKLAIIRSALALRTRHPDLFVGGDYLPLVIKGPMDRHAIAFARMSRMDGSMAIAVASRLPGTVLGNADQPIIKPSDWADTRLVIPELVRDRFTDVLADHAFEAAASLPLSEVLAALPVALLSNEGSASQIQTQVRTESGNT</sequence>
<reference evidence="3 4" key="1">
    <citation type="submission" date="2020-04" db="EMBL/GenBank/DDBJ databases">
        <authorList>
            <person name="De Canck E."/>
        </authorList>
    </citation>
    <scope>NUCLEOTIDE SEQUENCE [LARGE SCALE GENOMIC DNA]</scope>
    <source>
        <strain evidence="3 4">LMG 28138</strain>
    </source>
</reference>
<name>A0A6S7B2Q4_9BURK</name>
<dbReference type="GO" id="GO:0005992">
    <property type="term" value="P:trehalose biosynthetic process"/>
    <property type="evidence" value="ECO:0007669"/>
    <property type="project" value="TreeGrafter"/>
</dbReference>
<protein>
    <submittedName>
        <fullName evidence="3">Maltooligosyl trehalose synthase</fullName>
        <ecNumber evidence="3">5.4.99.15</ecNumber>
    </submittedName>
</protein>
<dbReference type="InterPro" id="IPR012767">
    <property type="entry name" value="Trehalose_TreY"/>
</dbReference>
<organism evidence="3 4">
    <name type="scientific">Pararobbsia alpina</name>
    <dbReference type="NCBI Taxonomy" id="621374"/>
    <lineage>
        <taxon>Bacteria</taxon>
        <taxon>Pseudomonadati</taxon>
        <taxon>Pseudomonadota</taxon>
        <taxon>Betaproteobacteria</taxon>
        <taxon>Burkholderiales</taxon>
        <taxon>Burkholderiaceae</taxon>
        <taxon>Pararobbsia</taxon>
    </lineage>
</organism>
<dbReference type="PANTHER" id="PTHR10357">
    <property type="entry name" value="ALPHA-AMYLASE FAMILY MEMBER"/>
    <property type="match status" value="1"/>
</dbReference>
<feature type="compositionally biased region" description="Polar residues" evidence="1">
    <location>
        <begin position="664"/>
        <end position="682"/>
    </location>
</feature>
<dbReference type="InterPro" id="IPR013797">
    <property type="entry name" value="Maltooligo_trehalose_synth_4"/>
</dbReference>
<proteinExistence type="predicted"/>
<evidence type="ECO:0000313" key="3">
    <source>
        <dbReference type="EMBL" id="CAB3786012.1"/>
    </source>
</evidence>
<accession>A0A6S7B2Q4</accession>
<dbReference type="EMBL" id="CADIKM010000007">
    <property type="protein sequence ID" value="CAB3786012.1"/>
    <property type="molecule type" value="Genomic_DNA"/>
</dbReference>
<dbReference type="SMART" id="SM00642">
    <property type="entry name" value="Aamy"/>
    <property type="match status" value="1"/>
</dbReference>
<feature type="compositionally biased region" description="Low complexity" evidence="1">
    <location>
        <begin position="520"/>
        <end position="538"/>
    </location>
</feature>
<dbReference type="GO" id="GO:0030980">
    <property type="term" value="P:alpha-glucan catabolic process"/>
    <property type="evidence" value="ECO:0007669"/>
    <property type="project" value="TreeGrafter"/>
</dbReference>
<evidence type="ECO:0000259" key="2">
    <source>
        <dbReference type="SMART" id="SM00642"/>
    </source>
</evidence>
<dbReference type="GO" id="GO:0047470">
    <property type="term" value="F:(1,4)-alpha-D-glucan 1-alpha-D-glucosylmutase activity"/>
    <property type="evidence" value="ECO:0007669"/>
    <property type="project" value="UniProtKB-EC"/>
</dbReference>
<dbReference type="Gene3D" id="1.10.10.470">
    <property type="entry name" value="Maltooligosyl trehalose synthase, domain 4"/>
    <property type="match status" value="1"/>
</dbReference>
<dbReference type="NCBIfam" id="TIGR02401">
    <property type="entry name" value="trehalose_TreY"/>
    <property type="match status" value="1"/>
</dbReference>
<dbReference type="Proteomes" id="UP000494115">
    <property type="component" value="Unassembled WGS sequence"/>
</dbReference>
<feature type="region of interest" description="Disordered" evidence="1">
    <location>
        <begin position="510"/>
        <end position="538"/>
    </location>
</feature>